<evidence type="ECO:0000256" key="4">
    <source>
        <dbReference type="ARBA" id="ARBA00022691"/>
    </source>
</evidence>
<keyword evidence="3 7" id="KW-0808">Transferase</keyword>
<keyword evidence="5 7" id="KW-0819">tRNA processing</keyword>
<dbReference type="GO" id="GO:0002128">
    <property type="term" value="P:tRNA nucleoside ribose methylation"/>
    <property type="evidence" value="ECO:0007669"/>
    <property type="project" value="UniProtKB-UniRule"/>
</dbReference>
<dbReference type="InterPro" id="IPR050082">
    <property type="entry name" value="RNA_methyltr_RlmE"/>
</dbReference>
<comment type="subcellular location">
    <subcellularLocation>
        <location evidence="7">Cytoplasm</location>
    </subcellularLocation>
</comment>
<reference evidence="10 11" key="1">
    <citation type="submission" date="2021-07" db="EMBL/GenBank/DDBJ databases">
        <title>Genome data of Colletotrichum spaethianum.</title>
        <authorList>
            <person name="Utami Y.D."/>
            <person name="Hiruma K."/>
        </authorList>
    </citation>
    <scope>NUCLEOTIDE SEQUENCE [LARGE SCALE GENOMIC DNA]</scope>
    <source>
        <strain evidence="10 11">MAFF 242679</strain>
    </source>
</reference>
<dbReference type="SUPFAM" id="SSF53335">
    <property type="entry name" value="S-adenosyl-L-methionine-dependent methyltransferases"/>
    <property type="match status" value="1"/>
</dbReference>
<comment type="similarity">
    <text evidence="7">Belongs to the class I-like SAM-binding methyltransferase superfamily. RNA methyltransferase RlmE family. TRM7 subfamily.</text>
</comment>
<dbReference type="PANTHER" id="PTHR10920">
    <property type="entry name" value="RIBOSOMAL RNA METHYLTRANSFERASE"/>
    <property type="match status" value="1"/>
</dbReference>
<comment type="catalytic activity">
    <reaction evidence="6 7">
        <text>cytidine(32)/guanosine(34) in tRNA + 2 S-adenosyl-L-methionine = 2'-O-methylcytidine(32)/2'-O-methylguanosine(34) in tRNA + 2 S-adenosyl-L-homocysteine + 2 H(+)</text>
        <dbReference type="Rhea" id="RHEA:42396"/>
        <dbReference type="Rhea" id="RHEA-COMP:10246"/>
        <dbReference type="Rhea" id="RHEA-COMP:10247"/>
        <dbReference type="ChEBI" id="CHEBI:15378"/>
        <dbReference type="ChEBI" id="CHEBI:57856"/>
        <dbReference type="ChEBI" id="CHEBI:59789"/>
        <dbReference type="ChEBI" id="CHEBI:74269"/>
        <dbReference type="ChEBI" id="CHEBI:74445"/>
        <dbReference type="ChEBI" id="CHEBI:74495"/>
        <dbReference type="ChEBI" id="CHEBI:82748"/>
        <dbReference type="EC" id="2.1.1.205"/>
    </reaction>
</comment>
<feature type="domain" description="Ribosomal RNA methyltransferase FtsJ" evidence="9">
    <location>
        <begin position="21"/>
        <end position="61"/>
    </location>
</feature>
<accession>A0AA37GYD5</accession>
<dbReference type="InterPro" id="IPR029063">
    <property type="entry name" value="SAM-dependent_MTases_sf"/>
</dbReference>
<keyword evidence="1 7" id="KW-0963">Cytoplasm</keyword>
<dbReference type="PANTHER" id="PTHR10920:SF12">
    <property type="entry name" value="TRNA (CYTIDINE(32)_GUANOSINE(34)-2'-O)-METHYLTRANSFERASE-RELATED"/>
    <property type="match status" value="1"/>
</dbReference>
<evidence type="ECO:0000256" key="8">
    <source>
        <dbReference type="SAM" id="MobiDB-lite"/>
    </source>
</evidence>
<evidence type="ECO:0000313" key="10">
    <source>
        <dbReference type="EMBL" id="GJC89585.1"/>
    </source>
</evidence>
<keyword evidence="11" id="KW-1185">Reference proteome</keyword>
<feature type="domain" description="Ribosomal RNA methyltransferase FtsJ" evidence="9">
    <location>
        <begin position="118"/>
        <end position="261"/>
    </location>
</feature>
<dbReference type="AlphaFoldDB" id="A0AA37GYD5"/>
<dbReference type="GO" id="GO:0005737">
    <property type="term" value="C:cytoplasm"/>
    <property type="evidence" value="ECO:0007669"/>
    <property type="project" value="UniProtKB-SubCell"/>
</dbReference>
<dbReference type="Proteomes" id="UP001055172">
    <property type="component" value="Unassembled WGS sequence"/>
</dbReference>
<feature type="compositionally biased region" description="Basic and acidic residues" evidence="8">
    <location>
        <begin position="100"/>
        <end position="112"/>
    </location>
</feature>
<evidence type="ECO:0000313" key="11">
    <source>
        <dbReference type="Proteomes" id="UP001055172"/>
    </source>
</evidence>
<feature type="binding site" evidence="7">
    <location>
        <position position="53"/>
    </location>
    <ligand>
        <name>S-adenosyl-L-methionine</name>
        <dbReference type="ChEBI" id="CHEBI:59789"/>
    </ligand>
</feature>
<name>A0AA37GYD5_9PEZI</name>
<dbReference type="InterPro" id="IPR015507">
    <property type="entry name" value="rRNA-MeTfrase_E"/>
</dbReference>
<feature type="binding site" evidence="7">
    <location>
        <position position="55"/>
    </location>
    <ligand>
        <name>S-adenosyl-L-methionine</name>
        <dbReference type="ChEBI" id="CHEBI:59789"/>
    </ligand>
</feature>
<dbReference type="HAMAP" id="MF_03162">
    <property type="entry name" value="RNA_methyltr_E_TRM7"/>
    <property type="match status" value="1"/>
</dbReference>
<dbReference type="HAMAP" id="MF_01547">
    <property type="entry name" value="RNA_methyltr_E"/>
    <property type="match status" value="1"/>
</dbReference>
<dbReference type="Pfam" id="PF01728">
    <property type="entry name" value="FtsJ"/>
    <property type="match status" value="2"/>
</dbReference>
<dbReference type="GO" id="GO:0002181">
    <property type="term" value="P:cytoplasmic translation"/>
    <property type="evidence" value="ECO:0007669"/>
    <property type="project" value="UniProtKB-UniRule"/>
</dbReference>
<dbReference type="InterPro" id="IPR002877">
    <property type="entry name" value="RNA_MeTrfase_FtsJ_dom"/>
</dbReference>
<comment type="caution">
    <text evidence="10">The sequence shown here is derived from an EMBL/GenBank/DDBJ whole genome shotgun (WGS) entry which is preliminary data.</text>
</comment>
<evidence type="ECO:0000256" key="5">
    <source>
        <dbReference type="ARBA" id="ARBA00022694"/>
    </source>
</evidence>
<evidence type="ECO:0000259" key="9">
    <source>
        <dbReference type="Pfam" id="PF01728"/>
    </source>
</evidence>
<dbReference type="EC" id="2.1.1.205" evidence="7"/>
<gene>
    <name evidence="10" type="ORF">ColLi_12423</name>
</gene>
<evidence type="ECO:0000256" key="7">
    <source>
        <dbReference type="HAMAP-Rule" id="MF_03162"/>
    </source>
</evidence>
<feature type="active site" description="Proton acceptor" evidence="7">
    <location>
        <position position="218"/>
    </location>
</feature>
<dbReference type="EMBL" id="BPPX01000043">
    <property type="protein sequence ID" value="GJC89585.1"/>
    <property type="molecule type" value="Genomic_DNA"/>
</dbReference>
<comment type="function">
    <text evidence="7">Methylates the 2'-O-ribose of nucleotides at positions 32 and 34 of the tRNA anticodon loop of substrate tRNAs.</text>
</comment>
<feature type="binding site" evidence="7">
    <location>
        <position position="141"/>
    </location>
    <ligand>
        <name>S-adenosyl-L-methionine</name>
        <dbReference type="ChEBI" id="CHEBI:59789"/>
    </ligand>
</feature>
<feature type="binding site" evidence="7">
    <location>
        <position position="125"/>
    </location>
    <ligand>
        <name>S-adenosyl-L-methionine</name>
        <dbReference type="ChEBI" id="CHEBI:59789"/>
    </ligand>
</feature>
<evidence type="ECO:0000256" key="6">
    <source>
        <dbReference type="ARBA" id="ARBA00048902"/>
    </source>
</evidence>
<evidence type="ECO:0000256" key="1">
    <source>
        <dbReference type="ARBA" id="ARBA00022490"/>
    </source>
</evidence>
<protein>
    <recommendedName>
        <fullName evidence="7">Putative tRNA (cytidine(32)/guanosine(34)-2'-O)-methyltransferase</fullName>
        <ecNumber evidence="7">2.1.1.205</ecNumber>
    </recommendedName>
    <alternativeName>
        <fullName evidence="7">2'-O-ribose RNA methyltransferase TRM7 homolog</fullName>
    </alternativeName>
</protein>
<organism evidence="10 11">
    <name type="scientific">Colletotrichum liriopes</name>
    <dbReference type="NCBI Taxonomy" id="708192"/>
    <lineage>
        <taxon>Eukaryota</taxon>
        <taxon>Fungi</taxon>
        <taxon>Dikarya</taxon>
        <taxon>Ascomycota</taxon>
        <taxon>Pezizomycotina</taxon>
        <taxon>Sordariomycetes</taxon>
        <taxon>Hypocreomycetidae</taxon>
        <taxon>Glomerellales</taxon>
        <taxon>Glomerellaceae</taxon>
        <taxon>Colletotrichum</taxon>
        <taxon>Colletotrichum spaethianum species complex</taxon>
    </lineage>
</organism>
<dbReference type="Gene3D" id="3.40.50.150">
    <property type="entry name" value="Vaccinia Virus protein VP39"/>
    <property type="match status" value="1"/>
</dbReference>
<dbReference type="InterPro" id="IPR028590">
    <property type="entry name" value="RNA_methyltr_E_TRM7"/>
</dbReference>
<evidence type="ECO:0000256" key="3">
    <source>
        <dbReference type="ARBA" id="ARBA00022679"/>
    </source>
</evidence>
<sequence length="404" mass="44421">MGKSSKDKRDAYYRLAKEQGWRARSAFKLLQLDEEFDLFANVTRVVDLCAAPGSWSQVLSRVLIKGEKFGRSAWQDREAKFRQEMLGVFPATPESDASEVEAKNQAEVTKEEAQPRKDVKIVSIDLQPISPLPGIITLRADITHPATVPLLLKALDPDYDANSKSKQATDRVDLVISDGAPDVTGLHDLDIYVQSQLLFAALNLALCVLKPGGKFVAKIFRGRNVDLLYAQLKIFFETVIVAKPRSSRASSVEAFIVCINFQPPAGFQASLENPLGVGHKLPEMVEERRSQLPAIADALMQNPVTGKWDMAPTASATRGEGQVVEVEAYDETDETTDHEKNIRWIAPFIACGDLSAFDSDASYQLPEDHVSLDPVQPPTAPPYKRAIELRKAAGGAYGKTSVKV</sequence>
<evidence type="ECO:0000256" key="2">
    <source>
        <dbReference type="ARBA" id="ARBA00022603"/>
    </source>
</evidence>
<keyword evidence="4 7" id="KW-0949">S-adenosyl-L-methionine</keyword>
<keyword evidence="2 7" id="KW-0489">Methyltransferase</keyword>
<feature type="binding site" evidence="7">
    <location>
        <position position="178"/>
    </location>
    <ligand>
        <name>S-adenosyl-L-methionine</name>
        <dbReference type="ChEBI" id="CHEBI:59789"/>
    </ligand>
</feature>
<dbReference type="GO" id="GO:0106340">
    <property type="term" value="F:tRNA (guanosine(34)-2'-O)-methyltransferase activity"/>
    <property type="evidence" value="ECO:0007669"/>
    <property type="project" value="UniProtKB-ARBA"/>
</dbReference>
<proteinExistence type="inferred from homology"/>
<feature type="region of interest" description="Disordered" evidence="8">
    <location>
        <begin position="93"/>
        <end position="112"/>
    </location>
</feature>